<dbReference type="RefSeq" id="WP_053087830.1">
    <property type="nucleotide sequence ID" value="NZ_SDPG01000058.1"/>
</dbReference>
<evidence type="ECO:0000313" key="2">
    <source>
        <dbReference type="EMBL" id="TPG99367.1"/>
    </source>
</evidence>
<protein>
    <submittedName>
        <fullName evidence="2">Uncharacterized protein</fullName>
    </submittedName>
</protein>
<dbReference type="Proteomes" id="UP000318695">
    <property type="component" value="Unassembled WGS sequence"/>
</dbReference>
<keyword evidence="1" id="KW-1133">Transmembrane helix</keyword>
<keyword evidence="1" id="KW-0472">Membrane</keyword>
<sequence>MTDNKNEIIKCPFCFTESERGIKVCRGCQATVKYGESLMPYFIISLIISVIGAYFTLRFLGEHIFTSIQNLSGSAGFSLFGILAFILFILSMYILLIYVRSPDARKKVMFYRKMPK</sequence>
<proteinExistence type="predicted"/>
<reference evidence="2 3" key="1">
    <citation type="submission" date="2019-01" db="EMBL/GenBank/DDBJ databases">
        <title>Comparative genomic analysis identifies haemin-independent Haemophilus haemolyticus: a formal re-classification of Haemophilus intermedius.</title>
        <authorList>
            <person name="Harris T.M."/>
            <person name="Price E.P."/>
            <person name="Sarovich D.S."/>
            <person name="Norskov-Lauritsen N."/>
            <person name="Beissbarth J."/>
            <person name="Chang A.B."/>
            <person name="Smith-Vaughan H.C."/>
        </authorList>
    </citation>
    <scope>NUCLEOTIDE SEQUENCE [LARGE SCALE GENOMIC DNA]</scope>
    <source>
        <strain evidence="2 3">CCUG 30218</strain>
    </source>
</reference>
<keyword evidence="1" id="KW-0812">Transmembrane</keyword>
<comment type="caution">
    <text evidence="2">The sequence shown here is derived from an EMBL/GenBank/DDBJ whole genome shotgun (WGS) entry which is preliminary data.</text>
</comment>
<organism evidence="2 3">
    <name type="scientific">Haemophilus haemolyticus</name>
    <dbReference type="NCBI Taxonomy" id="726"/>
    <lineage>
        <taxon>Bacteria</taxon>
        <taxon>Pseudomonadati</taxon>
        <taxon>Pseudomonadota</taxon>
        <taxon>Gammaproteobacteria</taxon>
        <taxon>Pasteurellales</taxon>
        <taxon>Pasteurellaceae</taxon>
        <taxon>Haemophilus</taxon>
    </lineage>
</organism>
<feature type="transmembrane region" description="Helical" evidence="1">
    <location>
        <begin position="38"/>
        <end position="57"/>
    </location>
</feature>
<feature type="transmembrane region" description="Helical" evidence="1">
    <location>
        <begin position="77"/>
        <end position="99"/>
    </location>
</feature>
<dbReference type="EMBL" id="SDPI01000031">
    <property type="protein sequence ID" value="TPG99367.1"/>
    <property type="molecule type" value="Genomic_DNA"/>
</dbReference>
<evidence type="ECO:0000313" key="3">
    <source>
        <dbReference type="Proteomes" id="UP000318695"/>
    </source>
</evidence>
<dbReference type="AlphaFoldDB" id="A0A502JLP3"/>
<accession>A0A502JLP3</accession>
<evidence type="ECO:0000256" key="1">
    <source>
        <dbReference type="SAM" id="Phobius"/>
    </source>
</evidence>
<name>A0A502JLP3_HAEHA</name>
<gene>
    <name evidence="2" type="ORF">EUX54_06750</name>
</gene>